<proteinExistence type="predicted"/>
<dbReference type="Pfam" id="PF21408">
    <property type="entry name" value="MTR4-like_stalk"/>
    <property type="match status" value="1"/>
</dbReference>
<evidence type="ECO:0000256" key="3">
    <source>
        <dbReference type="ARBA" id="ARBA00022801"/>
    </source>
</evidence>
<feature type="domain" description="Helicase ATP-binding" evidence="7">
    <location>
        <begin position="121"/>
        <end position="277"/>
    </location>
</feature>
<dbReference type="InterPro" id="IPR016438">
    <property type="entry name" value="SKI2-like"/>
</dbReference>
<dbReference type="Gene3D" id="3.40.50.300">
    <property type="entry name" value="P-loop containing nucleotide triphosphate hydrolases"/>
    <property type="match status" value="2"/>
</dbReference>
<dbReference type="GO" id="GO:0016787">
    <property type="term" value="F:hydrolase activity"/>
    <property type="evidence" value="ECO:0007669"/>
    <property type="project" value="UniProtKB-KW"/>
</dbReference>
<evidence type="ECO:0000313" key="10">
    <source>
        <dbReference type="Proteomes" id="UP000078046"/>
    </source>
</evidence>
<keyword evidence="5" id="KW-0067">ATP-binding</keyword>
<dbReference type="GO" id="GO:0005634">
    <property type="term" value="C:nucleus"/>
    <property type="evidence" value="ECO:0007669"/>
    <property type="project" value="UniProtKB-SubCell"/>
</dbReference>
<dbReference type="PROSITE" id="PS51194">
    <property type="entry name" value="HELICASE_CTER"/>
    <property type="match status" value="1"/>
</dbReference>
<keyword evidence="10" id="KW-1185">Reference proteome</keyword>
<dbReference type="InterPro" id="IPR050699">
    <property type="entry name" value="RNA-DNA_Helicase"/>
</dbReference>
<keyword evidence="6" id="KW-0539">Nucleus</keyword>
<dbReference type="OrthoDB" id="64767at2759"/>
<sequence length="1001" mass="115229">MTIEENGRDVEMQDNVETNCLLPEEEQVAEIDADDDDTDNRNLENIKELIEMKCNQISDDICEEYICDDSKCNIRHVIKTDPGCTHEVYYPAKKIFKPLNVNFKRAKEFSFTLDPFQRSAINCVANDQSVLVASHTSSGKTAVALYAIAVCLQNKQRVIYTSPIKALSNQKYRELYDEFEDVGLMTGDVTINSNANCLVMTTEILKSMIYRGAEIVKQVKWLIFDEIHYMRDPERGIVWEESIALLPKQVRFVFLSATISNGDEFADWICNIHEHPCNLVYTDYRPIPLQKYVYVSGDTGIHLVVKEDDEFIRDTYDAVFRKLESSTAKRNVQSDFKRLFKMIMGRDMAPVIVFTFSRKLCEDYALQISEFNFNDSDDRDTVVEIFNNAIDTLSDEDKNLVQVTNLLSLLKRGIGIHHSGLLPILKETVEILFSEGLVKALFATETFAMGVNMPARTVLFSDTQKFDGVFSRTLHSGEFIQMSGRAGRRSIDKKGIVIVMLNKKMDKEEGFRMLTGKADPLNSSFYLSYTMILNMIRVSSSNVNFLLQRTFYQFQNYKSIPLLVDKFQKLKIKYDALSFTNLSEYKQYYKIRKNIDFYEKKIRDIINKPEHIIPFLQKGRIIRIINNKTDFGWGVVIGFHNNGNETKNTDEYVVDCLVNIDSSCTPNMHVKQLCPPKSISSVNIIVLSIALETIARLSSIRMYFLNNLTQSQDRKKIYQDLQSIIQKFPDGLPLLDPVSDMGITHSKLKTYVENVVKFEERLTRSQIHKNKACEKEYNAFLDSLKMLDELKVIKEDIKSKKKILLIDQLKCRKSLLKRMQFINNDGIIEPKGKVGCNIASADPILLTELIFDKFFNDLEPTQIAALASCFVFQEKSNMPLRLHASLQSHYIKIFETAKLVSETNKECQIRDFDENKYLKSINPHMINIVYDWCNGASFKSILEKSDIYEGTIIKTMRRLEECLRELSLAAKTIEQTDLETKFTKAIELIKKDIVFAASLYL</sequence>
<dbReference type="InterPro" id="IPR014001">
    <property type="entry name" value="Helicase_ATP-bd"/>
</dbReference>
<evidence type="ECO:0000256" key="1">
    <source>
        <dbReference type="ARBA" id="ARBA00004123"/>
    </source>
</evidence>
<evidence type="ECO:0000256" key="4">
    <source>
        <dbReference type="ARBA" id="ARBA00022806"/>
    </source>
</evidence>
<evidence type="ECO:0000259" key="7">
    <source>
        <dbReference type="PROSITE" id="PS51192"/>
    </source>
</evidence>
<dbReference type="PANTHER" id="PTHR12131">
    <property type="entry name" value="ATP-DEPENDENT RNA AND DNA HELICASE"/>
    <property type="match status" value="1"/>
</dbReference>
<dbReference type="InterPro" id="IPR011545">
    <property type="entry name" value="DEAD/DEAH_box_helicase_dom"/>
</dbReference>
<feature type="domain" description="Helicase C-terminal" evidence="8">
    <location>
        <begin position="335"/>
        <end position="536"/>
    </location>
</feature>
<evidence type="ECO:0000313" key="9">
    <source>
        <dbReference type="EMBL" id="OAF70127.1"/>
    </source>
</evidence>
<dbReference type="GO" id="GO:0006401">
    <property type="term" value="P:RNA catabolic process"/>
    <property type="evidence" value="ECO:0007669"/>
    <property type="project" value="InterPro"/>
</dbReference>
<dbReference type="FunFam" id="3.40.50.300:FF:000083">
    <property type="entry name" value="ATP-dependent RNA helicase DOB1"/>
    <property type="match status" value="1"/>
</dbReference>
<dbReference type="InterPro" id="IPR012961">
    <property type="entry name" value="Ski2/MTR4_C"/>
</dbReference>
<dbReference type="GO" id="GO:0003724">
    <property type="term" value="F:RNA helicase activity"/>
    <property type="evidence" value="ECO:0007669"/>
    <property type="project" value="InterPro"/>
</dbReference>
<dbReference type="SMART" id="SM00487">
    <property type="entry name" value="DEXDc"/>
    <property type="match status" value="1"/>
</dbReference>
<comment type="caution">
    <text evidence="9">The sequence shown here is derived from an EMBL/GenBank/DDBJ whole genome shotgun (WGS) entry which is preliminary data.</text>
</comment>
<dbReference type="AlphaFoldDB" id="A0A177B752"/>
<dbReference type="Pfam" id="PF13234">
    <property type="entry name" value="MTR4_beta-barrel"/>
    <property type="match status" value="1"/>
</dbReference>
<evidence type="ECO:0000259" key="8">
    <source>
        <dbReference type="PROSITE" id="PS51194"/>
    </source>
</evidence>
<dbReference type="PIRSF" id="PIRSF005198">
    <property type="entry name" value="Antiviral_helicase_SKI2"/>
    <property type="match status" value="1"/>
</dbReference>
<reference evidence="9 10" key="1">
    <citation type="submission" date="2016-04" db="EMBL/GenBank/DDBJ databases">
        <title>The genome of Intoshia linei affirms orthonectids as highly simplified spiralians.</title>
        <authorList>
            <person name="Mikhailov K.V."/>
            <person name="Slusarev G.S."/>
            <person name="Nikitin M.A."/>
            <person name="Logacheva M.D."/>
            <person name="Penin A."/>
            <person name="Aleoshin V."/>
            <person name="Panchin Y.V."/>
        </authorList>
    </citation>
    <scope>NUCLEOTIDE SEQUENCE [LARGE SCALE GENOMIC DNA]</scope>
    <source>
        <strain evidence="9">Intl2013</strain>
        <tissue evidence="9">Whole animal</tissue>
    </source>
</reference>
<dbReference type="GO" id="GO:0005524">
    <property type="term" value="F:ATP binding"/>
    <property type="evidence" value="ECO:0007669"/>
    <property type="project" value="UniProtKB-KW"/>
</dbReference>
<dbReference type="FunFam" id="3.40.50.300:FF:000141">
    <property type="entry name" value="ATP-dependent RNA helicase DOB1"/>
    <property type="match status" value="1"/>
</dbReference>
<dbReference type="CDD" id="cd18795">
    <property type="entry name" value="SF2_C_Ski2"/>
    <property type="match status" value="1"/>
</dbReference>
<dbReference type="PANTHER" id="PTHR12131:SF7">
    <property type="entry name" value="EXOSOME RNA HELICASE MTR4"/>
    <property type="match status" value="1"/>
</dbReference>
<dbReference type="InterPro" id="IPR027417">
    <property type="entry name" value="P-loop_NTPase"/>
</dbReference>
<evidence type="ECO:0000256" key="2">
    <source>
        <dbReference type="ARBA" id="ARBA00022741"/>
    </source>
</evidence>
<keyword evidence="3" id="KW-0378">Hydrolase</keyword>
<accession>A0A177B752</accession>
<dbReference type="Pfam" id="PF00270">
    <property type="entry name" value="DEAD"/>
    <property type="match status" value="1"/>
</dbReference>
<name>A0A177B752_9BILA</name>
<keyword evidence="4" id="KW-0347">Helicase</keyword>
<dbReference type="Gene3D" id="2.40.30.300">
    <property type="match status" value="1"/>
</dbReference>
<keyword evidence="2" id="KW-0547">Nucleotide-binding</keyword>
<dbReference type="GO" id="GO:0003723">
    <property type="term" value="F:RNA binding"/>
    <property type="evidence" value="ECO:0007669"/>
    <property type="project" value="InterPro"/>
</dbReference>
<dbReference type="SMART" id="SM01142">
    <property type="entry name" value="DSHCT"/>
    <property type="match status" value="1"/>
</dbReference>
<dbReference type="Proteomes" id="UP000078046">
    <property type="component" value="Unassembled WGS sequence"/>
</dbReference>
<comment type="subcellular location">
    <subcellularLocation>
        <location evidence="1">Nucleus</location>
    </subcellularLocation>
</comment>
<dbReference type="EMBL" id="LWCA01000185">
    <property type="protein sequence ID" value="OAF70127.1"/>
    <property type="molecule type" value="Genomic_DNA"/>
</dbReference>
<dbReference type="Pfam" id="PF00271">
    <property type="entry name" value="Helicase_C"/>
    <property type="match status" value="1"/>
</dbReference>
<evidence type="ECO:0000256" key="5">
    <source>
        <dbReference type="ARBA" id="ARBA00022840"/>
    </source>
</evidence>
<dbReference type="PROSITE" id="PS51192">
    <property type="entry name" value="HELICASE_ATP_BIND_1"/>
    <property type="match status" value="1"/>
</dbReference>
<dbReference type="Gene3D" id="1.10.3380.30">
    <property type="match status" value="1"/>
</dbReference>
<dbReference type="InterPro" id="IPR048392">
    <property type="entry name" value="MTR4-like_stalk"/>
</dbReference>
<evidence type="ECO:0000256" key="6">
    <source>
        <dbReference type="ARBA" id="ARBA00023242"/>
    </source>
</evidence>
<gene>
    <name evidence="9" type="ORF">A3Q56_02114</name>
</gene>
<organism evidence="9 10">
    <name type="scientific">Intoshia linei</name>
    <dbReference type="NCBI Taxonomy" id="1819745"/>
    <lineage>
        <taxon>Eukaryota</taxon>
        <taxon>Metazoa</taxon>
        <taxon>Spiralia</taxon>
        <taxon>Lophotrochozoa</taxon>
        <taxon>Mesozoa</taxon>
        <taxon>Orthonectida</taxon>
        <taxon>Rhopaluridae</taxon>
        <taxon>Intoshia</taxon>
    </lineage>
</organism>
<dbReference type="InterPro" id="IPR025696">
    <property type="entry name" value="Beta-barrel_MTR4"/>
</dbReference>
<dbReference type="Pfam" id="PF08148">
    <property type="entry name" value="DSHCT"/>
    <property type="match status" value="1"/>
</dbReference>
<dbReference type="SMART" id="SM00490">
    <property type="entry name" value="HELICc"/>
    <property type="match status" value="1"/>
</dbReference>
<dbReference type="GO" id="GO:0000460">
    <property type="term" value="P:maturation of 5.8S rRNA"/>
    <property type="evidence" value="ECO:0007669"/>
    <property type="project" value="TreeGrafter"/>
</dbReference>
<dbReference type="SUPFAM" id="SSF52540">
    <property type="entry name" value="P-loop containing nucleoside triphosphate hydrolases"/>
    <property type="match status" value="1"/>
</dbReference>
<dbReference type="InterPro" id="IPR001650">
    <property type="entry name" value="Helicase_C-like"/>
</dbReference>
<protein>
    <submittedName>
        <fullName evidence="9">Uncharacterized protein</fullName>
    </submittedName>
</protein>